<keyword evidence="5" id="KW-0479">Metal-binding</keyword>
<dbReference type="InterPro" id="IPR001841">
    <property type="entry name" value="Znf_RING"/>
</dbReference>
<dbReference type="Gramene" id="TKV99214">
    <property type="protein sequence ID" value="TKV99214"/>
    <property type="gene ID" value="SEVIR_8G029700v2"/>
</dbReference>
<evidence type="ECO:0000256" key="9">
    <source>
        <dbReference type="ARBA" id="ARBA00022989"/>
    </source>
</evidence>
<dbReference type="PANTHER" id="PTHR45768:SF18">
    <property type="entry name" value="RING-H2 FINGER PROTEIN ATL47-RELATED"/>
    <property type="match status" value="1"/>
</dbReference>
<evidence type="ECO:0000256" key="11">
    <source>
        <dbReference type="ARBA" id="ARBA00024209"/>
    </source>
</evidence>
<evidence type="ECO:0000256" key="7">
    <source>
        <dbReference type="ARBA" id="ARBA00022786"/>
    </source>
</evidence>
<dbReference type="Pfam" id="PF13639">
    <property type="entry name" value="zf-RING_2"/>
    <property type="match status" value="1"/>
</dbReference>
<gene>
    <name evidence="14" type="ORF">SEVIR_8G029700v2</name>
</gene>
<keyword evidence="10" id="KW-0472">Membrane</keyword>
<dbReference type="PROSITE" id="PS50089">
    <property type="entry name" value="ZF_RING_2"/>
    <property type="match status" value="1"/>
</dbReference>
<evidence type="ECO:0000256" key="10">
    <source>
        <dbReference type="ARBA" id="ARBA00023136"/>
    </source>
</evidence>
<evidence type="ECO:0000256" key="12">
    <source>
        <dbReference type="PROSITE-ProRule" id="PRU00175"/>
    </source>
</evidence>
<evidence type="ECO:0000256" key="2">
    <source>
        <dbReference type="ARBA" id="ARBA00004906"/>
    </source>
</evidence>
<dbReference type="GO" id="GO:0008270">
    <property type="term" value="F:zinc ion binding"/>
    <property type="evidence" value="ECO:0007669"/>
    <property type="project" value="UniProtKB-KW"/>
</dbReference>
<sequence length="151" mass="17210">MELDHTSRPLVVFGAPRHMAVRQARRSYRRAHAHDIDELDSEAQAPRYVFFREHDDAPSRAAASSEAILVLKEVTAGDAPQSECAVCLNDFHAEETLRAMPCSHAFHLKCIFTWLLRNGACPLCRHQLPKEEEEQQEESVHQHLTMLVLDD</sequence>
<dbReference type="AlphaFoldDB" id="A0A4U6TEL8"/>
<name>A0A4U6TEL8_SETVI</name>
<feature type="domain" description="RING-type" evidence="13">
    <location>
        <begin position="84"/>
        <end position="125"/>
    </location>
</feature>
<evidence type="ECO:0000256" key="5">
    <source>
        <dbReference type="ARBA" id="ARBA00022723"/>
    </source>
</evidence>
<keyword evidence="6 12" id="KW-0863">Zinc-finger</keyword>
<dbReference type="PANTHER" id="PTHR45768">
    <property type="entry name" value="E3 UBIQUITIN-PROTEIN LIGASE RNF13-LIKE"/>
    <property type="match status" value="1"/>
</dbReference>
<evidence type="ECO:0000256" key="6">
    <source>
        <dbReference type="ARBA" id="ARBA00022771"/>
    </source>
</evidence>
<dbReference type="GO" id="GO:0016740">
    <property type="term" value="F:transferase activity"/>
    <property type="evidence" value="ECO:0007669"/>
    <property type="project" value="UniProtKB-KW"/>
</dbReference>
<keyword evidence="7" id="KW-0833">Ubl conjugation pathway</keyword>
<evidence type="ECO:0000256" key="8">
    <source>
        <dbReference type="ARBA" id="ARBA00022833"/>
    </source>
</evidence>
<dbReference type="GO" id="GO:0016020">
    <property type="term" value="C:membrane"/>
    <property type="evidence" value="ECO:0007669"/>
    <property type="project" value="UniProtKB-SubCell"/>
</dbReference>
<evidence type="ECO:0000259" key="13">
    <source>
        <dbReference type="PROSITE" id="PS50089"/>
    </source>
</evidence>
<keyword evidence="4" id="KW-0812">Transmembrane</keyword>
<dbReference type="Proteomes" id="UP000298652">
    <property type="component" value="Chromosome 8"/>
</dbReference>
<evidence type="ECO:0000256" key="4">
    <source>
        <dbReference type="ARBA" id="ARBA00022692"/>
    </source>
</evidence>
<evidence type="ECO:0000313" key="14">
    <source>
        <dbReference type="EMBL" id="TKV99214.1"/>
    </source>
</evidence>
<comment type="subcellular location">
    <subcellularLocation>
        <location evidence="1">Membrane</location>
        <topology evidence="1">Single-pass membrane protein</topology>
    </subcellularLocation>
</comment>
<protein>
    <recommendedName>
        <fullName evidence="13">RING-type domain-containing protein</fullName>
    </recommendedName>
</protein>
<comment type="similarity">
    <text evidence="11">Belongs to the RING-type zinc finger family. ATL subfamily.</text>
</comment>
<dbReference type="Gene3D" id="3.30.40.10">
    <property type="entry name" value="Zinc/RING finger domain, C3HC4 (zinc finger)"/>
    <property type="match status" value="1"/>
</dbReference>
<proteinExistence type="inferred from homology"/>
<evidence type="ECO:0000256" key="1">
    <source>
        <dbReference type="ARBA" id="ARBA00004167"/>
    </source>
</evidence>
<accession>A0A4U6TEL8</accession>
<dbReference type="SUPFAM" id="SSF57850">
    <property type="entry name" value="RING/U-box"/>
    <property type="match status" value="1"/>
</dbReference>
<dbReference type="SMART" id="SM00184">
    <property type="entry name" value="RING"/>
    <property type="match status" value="1"/>
</dbReference>
<evidence type="ECO:0000313" key="15">
    <source>
        <dbReference type="Proteomes" id="UP000298652"/>
    </source>
</evidence>
<comment type="pathway">
    <text evidence="2">Protein modification; protein ubiquitination.</text>
</comment>
<dbReference type="InterPro" id="IPR013083">
    <property type="entry name" value="Znf_RING/FYVE/PHD"/>
</dbReference>
<keyword evidence="9" id="KW-1133">Transmembrane helix</keyword>
<keyword evidence="15" id="KW-1185">Reference proteome</keyword>
<dbReference type="EMBL" id="CM016559">
    <property type="protein sequence ID" value="TKV99214.1"/>
    <property type="molecule type" value="Genomic_DNA"/>
</dbReference>
<evidence type="ECO:0000256" key="3">
    <source>
        <dbReference type="ARBA" id="ARBA00022679"/>
    </source>
</evidence>
<dbReference type="OMA" id="HAHDIDE"/>
<keyword evidence="3" id="KW-0808">Transferase</keyword>
<reference evidence="14" key="1">
    <citation type="submission" date="2019-03" db="EMBL/GenBank/DDBJ databases">
        <title>WGS assembly of Setaria viridis.</title>
        <authorList>
            <person name="Huang P."/>
            <person name="Jenkins J."/>
            <person name="Grimwood J."/>
            <person name="Barry K."/>
            <person name="Healey A."/>
            <person name="Mamidi S."/>
            <person name="Sreedasyam A."/>
            <person name="Shu S."/>
            <person name="Feldman M."/>
            <person name="Wu J."/>
            <person name="Yu Y."/>
            <person name="Chen C."/>
            <person name="Johnson J."/>
            <person name="Rokhsar D."/>
            <person name="Baxter I."/>
            <person name="Schmutz J."/>
            <person name="Brutnell T."/>
            <person name="Kellogg E."/>
        </authorList>
    </citation>
    <scope>NUCLEOTIDE SEQUENCE [LARGE SCALE GENOMIC DNA]</scope>
</reference>
<organism evidence="14 15">
    <name type="scientific">Setaria viridis</name>
    <name type="common">Green bristlegrass</name>
    <name type="synonym">Setaria italica subsp. viridis</name>
    <dbReference type="NCBI Taxonomy" id="4556"/>
    <lineage>
        <taxon>Eukaryota</taxon>
        <taxon>Viridiplantae</taxon>
        <taxon>Streptophyta</taxon>
        <taxon>Embryophyta</taxon>
        <taxon>Tracheophyta</taxon>
        <taxon>Spermatophyta</taxon>
        <taxon>Magnoliopsida</taxon>
        <taxon>Liliopsida</taxon>
        <taxon>Poales</taxon>
        <taxon>Poaceae</taxon>
        <taxon>PACMAD clade</taxon>
        <taxon>Panicoideae</taxon>
        <taxon>Panicodae</taxon>
        <taxon>Paniceae</taxon>
        <taxon>Cenchrinae</taxon>
        <taxon>Setaria</taxon>
    </lineage>
</organism>
<keyword evidence="8" id="KW-0862">Zinc</keyword>